<name>A0AAN8JAB0_PATCE</name>
<dbReference type="EMBL" id="JAZGQO010000011">
    <property type="protein sequence ID" value="KAK6172461.1"/>
    <property type="molecule type" value="Genomic_DNA"/>
</dbReference>
<evidence type="ECO:0000313" key="2">
    <source>
        <dbReference type="EMBL" id="KAK6172461.1"/>
    </source>
</evidence>
<dbReference type="AlphaFoldDB" id="A0AAN8JAB0"/>
<evidence type="ECO:0000256" key="1">
    <source>
        <dbReference type="ARBA" id="ARBA00007099"/>
    </source>
</evidence>
<comment type="caution">
    <text evidence="2">The sequence shown here is derived from an EMBL/GenBank/DDBJ whole genome shotgun (WGS) entry which is preliminary data.</text>
</comment>
<proteinExistence type="inferred from homology"/>
<sequence>MALCRHKSKYLVAGIVISIIVVWRFPNSVPSVKTTHTSSGVDNLQKNIKSALNENVYKIVAKDMVPTSMDSDNSKGHSDTSLKHSSPVIPVYIVEEHHEVIPYWFKAAKEGKIPTRGNVLVHIDGHPDSVIPNFQEGLPIFHQPKTLLHLKQMMQSNDAFIMSSVYAGLISRMIWIYPSWNKDFDEDRVLTVGIGYAFGRTYKDELPLCFCEEYLSEPVTMQCYHIDEHSHDHKIPRTDCKIKQTVIQEEIVDYKAEELSQSGDWIPSTDNVFFDIDEDYYGCQAAFQSLADVKITEKYVDDVLVPVIQSIFCPSDAKSEQAFDKIFYNLLQRLSDKLTGNKLKQIKTSDLIQDTLQAIKQNNLDAELCGTRNTEIDIKILTEKLSVLNTKQLRALAELGICLEVTPKERDFDRLNGMKLCDGYNRPNNRSHVFFHTPTLDEINKRTKQMESIIRKFPEPKMVSICRSSRDGYVPGQFLSKIETDIIKTLGKVFPNITENSLHYDAELHGGKSGWHKRHSNTTW</sequence>
<dbReference type="Proteomes" id="UP001347796">
    <property type="component" value="Unassembled WGS sequence"/>
</dbReference>
<gene>
    <name evidence="2" type="ORF">SNE40_016103</name>
</gene>
<accession>A0AAN8JAB0</accession>
<dbReference type="PANTHER" id="PTHR13225">
    <property type="entry name" value="MISEXPRESSION SUPPRESSOR OF RAS 6"/>
    <property type="match status" value="1"/>
</dbReference>
<comment type="similarity">
    <text evidence="1">Belongs to the UPF0489 family.</text>
</comment>
<keyword evidence="3" id="KW-1185">Reference proteome</keyword>
<dbReference type="Pfam" id="PF12640">
    <property type="entry name" value="UPF0489"/>
    <property type="match status" value="1"/>
</dbReference>
<dbReference type="InterPro" id="IPR024131">
    <property type="entry name" value="UPF0489"/>
</dbReference>
<evidence type="ECO:0000313" key="3">
    <source>
        <dbReference type="Proteomes" id="UP001347796"/>
    </source>
</evidence>
<protein>
    <submittedName>
        <fullName evidence="2">Uncharacterized protein</fullName>
    </submittedName>
</protein>
<dbReference type="PANTHER" id="PTHR13225:SF3">
    <property type="entry name" value="UPF0489 PROTEIN C5ORF22"/>
    <property type="match status" value="1"/>
</dbReference>
<organism evidence="2 3">
    <name type="scientific">Patella caerulea</name>
    <name type="common">Rayed Mediterranean limpet</name>
    <dbReference type="NCBI Taxonomy" id="87958"/>
    <lineage>
        <taxon>Eukaryota</taxon>
        <taxon>Metazoa</taxon>
        <taxon>Spiralia</taxon>
        <taxon>Lophotrochozoa</taxon>
        <taxon>Mollusca</taxon>
        <taxon>Gastropoda</taxon>
        <taxon>Patellogastropoda</taxon>
        <taxon>Patelloidea</taxon>
        <taxon>Patellidae</taxon>
        <taxon>Patella</taxon>
    </lineage>
</organism>
<reference evidence="2 3" key="1">
    <citation type="submission" date="2024-01" db="EMBL/GenBank/DDBJ databases">
        <title>The genome of the rayed Mediterranean limpet Patella caerulea (Linnaeus, 1758).</title>
        <authorList>
            <person name="Anh-Thu Weber A."/>
            <person name="Halstead-Nussloch G."/>
        </authorList>
    </citation>
    <scope>NUCLEOTIDE SEQUENCE [LARGE SCALE GENOMIC DNA]</scope>
    <source>
        <strain evidence="2">AATW-2023a</strain>
        <tissue evidence="2">Whole specimen</tissue>
    </source>
</reference>